<dbReference type="PANTHER" id="PTHR48104:SF30">
    <property type="entry name" value="METACASPASE-1"/>
    <property type="match status" value="1"/>
</dbReference>
<evidence type="ECO:0000256" key="5">
    <source>
        <dbReference type="SAM" id="MobiDB-lite"/>
    </source>
</evidence>
<feature type="compositionally biased region" description="Pro residues" evidence="5">
    <location>
        <begin position="49"/>
        <end position="61"/>
    </location>
</feature>
<dbReference type="GO" id="GO:0005737">
    <property type="term" value="C:cytoplasm"/>
    <property type="evidence" value="ECO:0007669"/>
    <property type="project" value="TreeGrafter"/>
</dbReference>
<dbReference type="PANTHER" id="PTHR48104">
    <property type="entry name" value="METACASPASE-4"/>
    <property type="match status" value="1"/>
</dbReference>
<dbReference type="GO" id="GO:0004197">
    <property type="term" value="F:cysteine-type endopeptidase activity"/>
    <property type="evidence" value="ECO:0007669"/>
    <property type="project" value="InterPro"/>
</dbReference>
<keyword evidence="3" id="KW-0645">Protease</keyword>
<evidence type="ECO:0000313" key="8">
    <source>
        <dbReference type="Proteomes" id="UP001221413"/>
    </source>
</evidence>
<organism evidence="7 8">
    <name type="scientific">Drechslerella dactyloides</name>
    <name type="common">Nematode-trapping fungus</name>
    <name type="synonym">Arthrobotrys dactyloides</name>
    <dbReference type="NCBI Taxonomy" id="74499"/>
    <lineage>
        <taxon>Eukaryota</taxon>
        <taxon>Fungi</taxon>
        <taxon>Dikarya</taxon>
        <taxon>Ascomycota</taxon>
        <taxon>Pezizomycotina</taxon>
        <taxon>Orbiliomycetes</taxon>
        <taxon>Orbiliales</taxon>
        <taxon>Orbiliaceae</taxon>
        <taxon>Drechslerella</taxon>
    </lineage>
</organism>
<dbReference type="GO" id="GO:0006915">
    <property type="term" value="P:apoptotic process"/>
    <property type="evidence" value="ECO:0007669"/>
    <property type="project" value="UniProtKB-KW"/>
</dbReference>
<feature type="compositionally biased region" description="Pro residues" evidence="5">
    <location>
        <begin position="70"/>
        <end position="85"/>
    </location>
</feature>
<feature type="region of interest" description="Disordered" evidence="5">
    <location>
        <begin position="1"/>
        <end position="155"/>
    </location>
</feature>
<dbReference type="GO" id="GO:0006508">
    <property type="term" value="P:proteolysis"/>
    <property type="evidence" value="ECO:0007669"/>
    <property type="project" value="InterPro"/>
</dbReference>
<dbReference type="InterPro" id="IPR011600">
    <property type="entry name" value="Pept_C14_caspase"/>
</dbReference>
<evidence type="ECO:0000313" key="7">
    <source>
        <dbReference type="EMBL" id="KAJ6264611.1"/>
    </source>
</evidence>
<protein>
    <submittedName>
        <fullName evidence="7">Metacaspase-1A</fullName>
    </submittedName>
</protein>
<evidence type="ECO:0000259" key="6">
    <source>
        <dbReference type="Pfam" id="PF00656"/>
    </source>
</evidence>
<sequence>MSYYPGSHAHQQGQQGQQYYPPQGQPPQGGYYAPPNQGQYYAPQNQFGSPPPPQYQQPPPQQYGNYGAPSGPPPGQDYNYPPPQPGYNNYGAPPGLPPQGGGYYPPPPNVQHVQHQNNNWGHTEGPRPNMPTYQSNDWTRGNHAAPPPPPSGAQSFAPGLDYKWVPSKCTGRRKALLIGINYFQQRGQLRGCINDVKNMKTFLHERYGYAMEDMVILTDDQQNPASQPTKANILRGMYWLVKDARPDDSLFFHYSGHGGQQKDTDGDEDDGYDETIYPVDFRTAGMIVDDEMHKIMVTPLQPGVRLTAIFDSCHSGSALDLPYLYSTKGVLKEPNLAKEAASGLLGALSAYSKKDLAGVASSLGGFLKKATTGQSANAVTKRTKTSPADVVQWSGSKDVQTSADTFEGGEATGAMSYAFISALKKNPQQSYQELLNSIRVELEGKYAQKPQLSCSHPLGKMRRKQSQLFNEQPYGNPTSSALHSVEERTATEDAQAAGTNVPAKKNTDAQGRLIVSPPPSTLTDPASSSTSTEAKDPAESSMLNATGAFLRLASWFDGPRDPESRAATPPAETDTTALAPVTTPAETPATVVTRPPVAITAAESSIPQLDEDLNVRIPGSLMPTEYPSLASMRSVTTNTSSRSSSGYVIPNTPAILPIDTPPSPWVPPVMVSTANRTGPSEDADPDAITPAPLDEDPDAITPAPALPETSSRPPPMEPLRNHLGIEPYSNGHTPTGAGEVPHMEPGYVDVPRTFTDSPSVTAHTHGISYANCGHESEHAIECGEADPERCAYNGSMMIPGFCSDCNADGSFRRSLRRFGTWVARTANRIRRGRPPLSNVFGQGNGGGGRIFGTRRRRGGDGAATSDPRQRRRLSPRGPTGSSVGGAGGADPNWNDGTDSSRS</sequence>
<feature type="region of interest" description="Disordered" evidence="5">
    <location>
        <begin position="832"/>
        <end position="902"/>
    </location>
</feature>
<dbReference type="Pfam" id="PF00656">
    <property type="entry name" value="Peptidase_C14"/>
    <property type="match status" value="1"/>
</dbReference>
<dbReference type="SUPFAM" id="SSF52129">
    <property type="entry name" value="Caspase-like"/>
    <property type="match status" value="1"/>
</dbReference>
<feature type="domain" description="Peptidase C14 caspase" evidence="6">
    <location>
        <begin position="172"/>
        <end position="458"/>
    </location>
</feature>
<evidence type="ECO:0000256" key="3">
    <source>
        <dbReference type="ARBA" id="ARBA00022807"/>
    </source>
</evidence>
<feature type="region of interest" description="Disordered" evidence="5">
    <location>
        <begin position="488"/>
        <end position="540"/>
    </location>
</feature>
<feature type="compositionally biased region" description="Low complexity" evidence="5">
    <location>
        <begin position="11"/>
        <end position="46"/>
    </location>
</feature>
<comment type="caution">
    <text evidence="7">The sequence shown here is derived from an EMBL/GenBank/DDBJ whole genome shotgun (WGS) entry which is preliminary data.</text>
</comment>
<feature type="region of interest" description="Disordered" evidence="5">
    <location>
        <begin position="672"/>
        <end position="737"/>
    </location>
</feature>
<keyword evidence="8" id="KW-1185">Reference proteome</keyword>
<name>A0AAD6NMA3_DREDA</name>
<gene>
    <name evidence="7" type="ORF">Dda_0760</name>
</gene>
<dbReference type="Proteomes" id="UP001221413">
    <property type="component" value="Unassembled WGS sequence"/>
</dbReference>
<feature type="compositionally biased region" description="Low complexity" evidence="5">
    <location>
        <begin position="110"/>
        <end position="119"/>
    </location>
</feature>
<proteinExistence type="inferred from homology"/>
<keyword evidence="3" id="KW-0788">Thiol protease</keyword>
<keyword evidence="3" id="KW-0378">Hydrolase</keyword>
<dbReference type="EMBL" id="JAQGDS010000001">
    <property type="protein sequence ID" value="KAJ6264611.1"/>
    <property type="molecule type" value="Genomic_DNA"/>
</dbReference>
<dbReference type="InterPro" id="IPR029030">
    <property type="entry name" value="Caspase-like_dom_sf"/>
</dbReference>
<keyword evidence="4" id="KW-0865">Zymogen</keyword>
<evidence type="ECO:0000256" key="4">
    <source>
        <dbReference type="ARBA" id="ARBA00023145"/>
    </source>
</evidence>
<feature type="compositionally biased region" description="Low complexity" evidence="5">
    <location>
        <begin position="566"/>
        <end position="575"/>
    </location>
</feature>
<accession>A0AAD6NMA3</accession>
<evidence type="ECO:0000256" key="1">
    <source>
        <dbReference type="ARBA" id="ARBA00009005"/>
    </source>
</evidence>
<reference evidence="7" key="1">
    <citation type="submission" date="2023-01" db="EMBL/GenBank/DDBJ databases">
        <title>The chitinases involved in constricting ring structure development in the nematode-trapping fungus Drechslerella dactyloides.</title>
        <authorList>
            <person name="Wang R."/>
            <person name="Zhang L."/>
            <person name="Tang P."/>
            <person name="Li S."/>
            <person name="Liang L."/>
        </authorList>
    </citation>
    <scope>NUCLEOTIDE SEQUENCE</scope>
    <source>
        <strain evidence="7">YMF1.00031</strain>
    </source>
</reference>
<dbReference type="Gene3D" id="3.40.50.12660">
    <property type="match status" value="1"/>
</dbReference>
<feature type="region of interest" description="Disordered" evidence="5">
    <location>
        <begin position="555"/>
        <end position="575"/>
    </location>
</feature>
<dbReference type="InterPro" id="IPR050452">
    <property type="entry name" value="Metacaspase"/>
</dbReference>
<feature type="compositionally biased region" description="Polar residues" evidence="5">
    <location>
        <begin position="521"/>
        <end position="532"/>
    </location>
</feature>
<dbReference type="AlphaFoldDB" id="A0AAD6NMA3"/>
<evidence type="ECO:0000256" key="2">
    <source>
        <dbReference type="ARBA" id="ARBA00022703"/>
    </source>
</evidence>
<comment type="similarity">
    <text evidence="1">Belongs to the peptidase C14B family.</text>
</comment>
<keyword evidence="2" id="KW-0053">Apoptosis</keyword>